<dbReference type="Pfam" id="PF13460">
    <property type="entry name" value="NAD_binding_10"/>
    <property type="match status" value="1"/>
</dbReference>
<feature type="domain" description="NAD(P)-binding" evidence="1">
    <location>
        <begin position="7"/>
        <end position="97"/>
    </location>
</feature>
<keyword evidence="3" id="KW-1185">Reference proteome</keyword>
<dbReference type="InterPro" id="IPR051783">
    <property type="entry name" value="NAD(P)-dependent_oxidoreduct"/>
</dbReference>
<dbReference type="PANTHER" id="PTHR48079">
    <property type="entry name" value="PROTEIN YEEZ"/>
    <property type="match status" value="1"/>
</dbReference>
<protein>
    <submittedName>
        <fullName evidence="2">NAD-dependent epimerase/dehydratase family protein</fullName>
    </submittedName>
</protein>
<reference evidence="2 3" key="1">
    <citation type="submission" date="2024-09" db="EMBL/GenBank/DDBJ databases">
        <authorList>
            <person name="Sun Q."/>
            <person name="Mori K."/>
        </authorList>
    </citation>
    <scope>NUCLEOTIDE SEQUENCE [LARGE SCALE GENOMIC DNA]</scope>
    <source>
        <strain evidence="2 3">JCM 3324</strain>
    </source>
</reference>
<organism evidence="2 3">
    <name type="scientific">Nonomuraea salmonea</name>
    <dbReference type="NCBI Taxonomy" id="46181"/>
    <lineage>
        <taxon>Bacteria</taxon>
        <taxon>Bacillati</taxon>
        <taxon>Actinomycetota</taxon>
        <taxon>Actinomycetes</taxon>
        <taxon>Streptosporangiales</taxon>
        <taxon>Streptosporangiaceae</taxon>
        <taxon>Nonomuraea</taxon>
    </lineage>
</organism>
<evidence type="ECO:0000313" key="3">
    <source>
        <dbReference type="Proteomes" id="UP001589568"/>
    </source>
</evidence>
<name>A0ABV5NHB1_9ACTN</name>
<accession>A0ABV5NHB1</accession>
<dbReference type="PANTHER" id="PTHR48079:SF6">
    <property type="entry name" value="NAD(P)-BINDING DOMAIN-CONTAINING PROTEIN-RELATED"/>
    <property type="match status" value="1"/>
</dbReference>
<dbReference type="Proteomes" id="UP001589568">
    <property type="component" value="Unassembled WGS sequence"/>
</dbReference>
<dbReference type="RefSeq" id="WP_379482926.1">
    <property type="nucleotide sequence ID" value="NZ_JBHMCF010000008.1"/>
</dbReference>
<evidence type="ECO:0000259" key="1">
    <source>
        <dbReference type="Pfam" id="PF13460"/>
    </source>
</evidence>
<dbReference type="Gene3D" id="3.40.50.720">
    <property type="entry name" value="NAD(P)-binding Rossmann-like Domain"/>
    <property type="match status" value="1"/>
</dbReference>
<dbReference type="InterPro" id="IPR016040">
    <property type="entry name" value="NAD(P)-bd_dom"/>
</dbReference>
<dbReference type="EMBL" id="JBHMCF010000008">
    <property type="protein sequence ID" value="MFB9469669.1"/>
    <property type="molecule type" value="Genomic_DNA"/>
</dbReference>
<proteinExistence type="predicted"/>
<evidence type="ECO:0000313" key="2">
    <source>
        <dbReference type="EMBL" id="MFB9469669.1"/>
    </source>
</evidence>
<dbReference type="SUPFAM" id="SSF51735">
    <property type="entry name" value="NAD(P)-binding Rossmann-fold domains"/>
    <property type="match status" value="1"/>
</dbReference>
<dbReference type="InterPro" id="IPR036291">
    <property type="entry name" value="NAD(P)-bd_dom_sf"/>
</dbReference>
<sequence length="286" mass="29261">MRVFLTGGTGYIGTAVLGRLISEGHQVTALVRDPGKAEAVRAKGADPVIGDLADGATVHRLAGAADGVIHLASPGDGSSARIDDTAATHIIAALKGSDRPYVHTTGVWVHGSGAAITETSPMNPPRLTAWRVPIAERVLSAPGVRSVVVAPAVVHGHGGGLLDVVAAGPRTGGALTMIGHGDQHWSTVHVDDLAALYVRALEKAPAGSYFIGASGANPTVREITEAVSRAIGLSGRVAPEPVVQTLERLGLLGEALLLDQQATGDAARRTLGWAPEHPTILEDIAP</sequence>
<gene>
    <name evidence="2" type="ORF">ACFFR3_09125</name>
</gene>
<comment type="caution">
    <text evidence="2">The sequence shown here is derived from an EMBL/GenBank/DDBJ whole genome shotgun (WGS) entry which is preliminary data.</text>
</comment>